<dbReference type="Gene3D" id="3.20.20.20">
    <property type="entry name" value="Dihydropteroate synthase-like"/>
    <property type="match status" value="1"/>
</dbReference>
<feature type="non-terminal residue" evidence="1">
    <location>
        <position position="38"/>
    </location>
</feature>
<name>X1QJK0_9ZZZZ</name>
<organism evidence="1">
    <name type="scientific">marine sediment metagenome</name>
    <dbReference type="NCBI Taxonomy" id="412755"/>
    <lineage>
        <taxon>unclassified sequences</taxon>
        <taxon>metagenomes</taxon>
        <taxon>ecological metagenomes</taxon>
    </lineage>
</organism>
<gene>
    <name evidence="1" type="ORF">S06H3_62777</name>
</gene>
<comment type="caution">
    <text evidence="1">The sequence shown here is derived from an EMBL/GenBank/DDBJ whole genome shotgun (WGS) entry which is preliminary data.</text>
</comment>
<protein>
    <submittedName>
        <fullName evidence="1">Uncharacterized protein</fullName>
    </submittedName>
</protein>
<reference evidence="1" key="1">
    <citation type="journal article" date="2014" name="Front. Microbiol.">
        <title>High frequency of phylogenetically diverse reductive dehalogenase-homologous genes in deep subseafloor sedimentary metagenomes.</title>
        <authorList>
            <person name="Kawai M."/>
            <person name="Futagami T."/>
            <person name="Toyoda A."/>
            <person name="Takaki Y."/>
            <person name="Nishi S."/>
            <person name="Hori S."/>
            <person name="Arai W."/>
            <person name="Tsubouchi T."/>
            <person name="Morono Y."/>
            <person name="Uchiyama I."/>
            <person name="Ito T."/>
            <person name="Fujiyama A."/>
            <person name="Inagaki F."/>
            <person name="Takami H."/>
        </authorList>
    </citation>
    <scope>NUCLEOTIDE SEQUENCE</scope>
    <source>
        <strain evidence="1">Expedition CK06-06</strain>
    </source>
</reference>
<proteinExistence type="predicted"/>
<accession>X1QJK0</accession>
<evidence type="ECO:0000313" key="1">
    <source>
        <dbReference type="EMBL" id="GAI51190.1"/>
    </source>
</evidence>
<sequence>MEPTDWPEWLLEPFKDVVSDPIKWAKRCENFGANAISF</sequence>
<dbReference type="AlphaFoldDB" id="X1QJK0"/>
<dbReference type="EMBL" id="BARV01041486">
    <property type="protein sequence ID" value="GAI51190.1"/>
    <property type="molecule type" value="Genomic_DNA"/>
</dbReference>
<dbReference type="InterPro" id="IPR011005">
    <property type="entry name" value="Dihydropteroate_synth-like_sf"/>
</dbReference>